<reference evidence="1" key="1">
    <citation type="submission" date="2020-05" db="UniProtKB">
        <authorList>
            <consortium name="EnsemblMetazoa"/>
        </authorList>
    </citation>
    <scope>IDENTIFICATION</scope>
    <source>
        <strain evidence="1">TTRI</strain>
    </source>
</reference>
<accession>A0A1A9URD3</accession>
<dbReference type="EnsemblMetazoa" id="GAUT012907-RA">
    <property type="protein sequence ID" value="GAUT012907-PA"/>
    <property type="gene ID" value="GAUT012907"/>
</dbReference>
<evidence type="ECO:0000313" key="1">
    <source>
        <dbReference type="EnsemblMetazoa" id="GAUT012907-PA"/>
    </source>
</evidence>
<name>A0A1A9URD3_GLOAU</name>
<organism evidence="1 2">
    <name type="scientific">Glossina austeni</name>
    <name type="common">Savannah tsetse fly</name>
    <dbReference type="NCBI Taxonomy" id="7395"/>
    <lineage>
        <taxon>Eukaryota</taxon>
        <taxon>Metazoa</taxon>
        <taxon>Ecdysozoa</taxon>
        <taxon>Arthropoda</taxon>
        <taxon>Hexapoda</taxon>
        <taxon>Insecta</taxon>
        <taxon>Pterygota</taxon>
        <taxon>Neoptera</taxon>
        <taxon>Endopterygota</taxon>
        <taxon>Diptera</taxon>
        <taxon>Brachycera</taxon>
        <taxon>Muscomorpha</taxon>
        <taxon>Hippoboscoidea</taxon>
        <taxon>Glossinidae</taxon>
        <taxon>Glossina</taxon>
    </lineage>
</organism>
<proteinExistence type="predicted"/>
<dbReference type="VEuPathDB" id="VectorBase:GAUT012907"/>
<dbReference type="Proteomes" id="UP000078200">
    <property type="component" value="Unassembled WGS sequence"/>
</dbReference>
<dbReference type="AlphaFoldDB" id="A0A1A9URD3"/>
<keyword evidence="2" id="KW-1185">Reference proteome</keyword>
<sequence>MTESTNMNSFLSGITINAVKGKSVGLTKLMINHGKPNFTVQRYVKPTNCSKIDFPKKESAANRETNLRKSSIHNDIGPVINKSEEPSNTTPTLLLQENEQSKVVLRRTKTIERTPKESDMDKVPEFIYRQRRIQERLAREDLLDFENRRSGYHIHCMITPASPSRQSFVPTMTSPAAVPALEIHFEAARSLAQEVGETSQGIVYVESQDGATDYGGRTISYKTNGETSEQQEVIEAIVEINETIEAEGDELQLVSNNITSLYQKKENKGMESQSLINEMKQFVQEITEQALATAIDKDIHFYSAFIAKRYKTKSNREKFYEMNQIC</sequence>
<evidence type="ECO:0000313" key="2">
    <source>
        <dbReference type="Proteomes" id="UP000078200"/>
    </source>
</evidence>
<protein>
    <submittedName>
        <fullName evidence="1">Uncharacterized protein</fullName>
    </submittedName>
</protein>